<dbReference type="InterPro" id="IPR003793">
    <property type="entry name" value="UPF0166"/>
</dbReference>
<protein>
    <submittedName>
        <fullName evidence="2">Uncharacterized protein</fullName>
    </submittedName>
</protein>
<dbReference type="SUPFAM" id="SSF54913">
    <property type="entry name" value="GlnB-like"/>
    <property type="match status" value="1"/>
</dbReference>
<dbReference type="STRING" id="204773.HEAR1686"/>
<dbReference type="PANTHER" id="PTHR35983:SF1">
    <property type="entry name" value="UPF0166 PROTEIN TM_0021"/>
    <property type="match status" value="1"/>
</dbReference>
<dbReference type="KEGG" id="har:HEAR1686"/>
<dbReference type="HOGENOM" id="CLU_168952_0_0_4"/>
<dbReference type="Proteomes" id="UP000006697">
    <property type="component" value="Chromosome"/>
</dbReference>
<dbReference type="AlphaFoldDB" id="A4G5Q6"/>
<gene>
    <name evidence="2" type="ordered locus">HEAR1686</name>
</gene>
<dbReference type="Gene3D" id="3.30.70.120">
    <property type="match status" value="1"/>
</dbReference>
<dbReference type="PANTHER" id="PTHR35983">
    <property type="entry name" value="UPF0166 PROTEIN TM_0021"/>
    <property type="match status" value="1"/>
</dbReference>
<dbReference type="OrthoDB" id="5339790at2"/>
<dbReference type="InterPro" id="IPR011322">
    <property type="entry name" value="N-reg_PII-like_a/b"/>
</dbReference>
<name>A4G5Q6_HERAR</name>
<accession>A4G5Q6</accession>
<dbReference type="InterPro" id="IPR015867">
    <property type="entry name" value="N-reg_PII/ATP_PRibTrfase_C"/>
</dbReference>
<organism evidence="2 3">
    <name type="scientific">Herminiimonas arsenicoxydans</name>
    <dbReference type="NCBI Taxonomy" id="204773"/>
    <lineage>
        <taxon>Bacteria</taxon>
        <taxon>Pseudomonadati</taxon>
        <taxon>Pseudomonadota</taxon>
        <taxon>Betaproteobacteria</taxon>
        <taxon>Burkholderiales</taxon>
        <taxon>Oxalobacteraceae</taxon>
        <taxon>Herminiimonas</taxon>
    </lineage>
</organism>
<reference evidence="2 3" key="1">
    <citation type="journal article" date="2007" name="PLoS Genet.">
        <title>A tale of two oxidation states: bacterial colonization of arsenic-rich environments.</title>
        <authorList>
            <person name="Muller D."/>
            <person name="Medigue C."/>
            <person name="Koechler S."/>
            <person name="Barbe V."/>
            <person name="Barakat M."/>
            <person name="Talla E."/>
            <person name="Bonnefoy V."/>
            <person name="Krin E."/>
            <person name="Arsene-Ploetze F."/>
            <person name="Carapito C."/>
            <person name="Chandler M."/>
            <person name="Cournoyer B."/>
            <person name="Cruveiller S."/>
            <person name="Dossat C."/>
            <person name="Duval S."/>
            <person name="Heymann M."/>
            <person name="Leize E."/>
            <person name="Lieutaud A."/>
            <person name="Lievremont D."/>
            <person name="Makita Y."/>
            <person name="Mangenot S."/>
            <person name="Nitschke W."/>
            <person name="Ortet P."/>
            <person name="Perdrial N."/>
            <person name="Schoepp B."/>
            <person name="Siguier N."/>
            <person name="Simeonova D.D."/>
            <person name="Rouy Z."/>
            <person name="Segurens B."/>
            <person name="Turlin E."/>
            <person name="Vallenet D."/>
            <person name="Van Dorsselaer A."/>
            <person name="Weiss S."/>
            <person name="Weissenbach J."/>
            <person name="Lett M.C."/>
            <person name="Danchin A."/>
            <person name="Bertin P.N."/>
        </authorList>
    </citation>
    <scope>NUCLEOTIDE SEQUENCE [LARGE SCALE GENOMIC DNA]</scope>
    <source>
        <strain evidence="3">ULPAs1</strain>
    </source>
</reference>
<dbReference type="eggNOG" id="COG1993">
    <property type="taxonomic scope" value="Bacteria"/>
</dbReference>
<keyword evidence="3" id="KW-1185">Reference proteome</keyword>
<sequence>MKGFQLQFYMDQNKRHRHLALWEWFIEAAHSHGIRGATAFMGESGYGHQGRIHSAHLFELGDQPAEVTMIVTEEESEKMFSLLKAENIYAFFVKIPVEFGTLGDSMSSPP</sequence>
<evidence type="ECO:0000313" key="2">
    <source>
        <dbReference type="EMBL" id="CAL61843.1"/>
    </source>
</evidence>
<dbReference type="Pfam" id="PF02641">
    <property type="entry name" value="DUF190"/>
    <property type="match status" value="1"/>
</dbReference>
<proteinExistence type="inferred from homology"/>
<evidence type="ECO:0000256" key="1">
    <source>
        <dbReference type="ARBA" id="ARBA00010554"/>
    </source>
</evidence>
<comment type="similarity">
    <text evidence="1">Belongs to the UPF0166 family.</text>
</comment>
<dbReference type="EMBL" id="CU207211">
    <property type="protein sequence ID" value="CAL61843.1"/>
    <property type="molecule type" value="Genomic_DNA"/>
</dbReference>
<evidence type="ECO:0000313" key="3">
    <source>
        <dbReference type="Proteomes" id="UP000006697"/>
    </source>
</evidence>